<proteinExistence type="predicted"/>
<dbReference type="EMBL" id="CM017325">
    <property type="protein sequence ID" value="KAE8056472.1"/>
    <property type="molecule type" value="Genomic_DNA"/>
</dbReference>
<accession>A0A5N6R665</accession>
<feature type="region of interest" description="Disordered" evidence="1">
    <location>
        <begin position="77"/>
        <end position="104"/>
    </location>
</feature>
<dbReference type="Proteomes" id="UP000327013">
    <property type="component" value="Chromosome 5"/>
</dbReference>
<evidence type="ECO:0000256" key="1">
    <source>
        <dbReference type="SAM" id="MobiDB-lite"/>
    </source>
</evidence>
<feature type="compositionally biased region" description="Basic and acidic residues" evidence="1">
    <location>
        <begin position="21"/>
        <end position="35"/>
    </location>
</feature>
<evidence type="ECO:0000313" key="3">
    <source>
        <dbReference type="Proteomes" id="UP000327013"/>
    </source>
</evidence>
<dbReference type="AlphaFoldDB" id="A0A5N6R665"/>
<name>A0A5N6R665_9ROSI</name>
<keyword evidence="3" id="KW-1185">Reference proteome</keyword>
<feature type="compositionally biased region" description="Gly residues" evidence="1">
    <location>
        <begin position="10"/>
        <end position="20"/>
    </location>
</feature>
<evidence type="ECO:0000313" key="2">
    <source>
        <dbReference type="EMBL" id="KAE8056472.1"/>
    </source>
</evidence>
<gene>
    <name evidence="2" type="ORF">FH972_013244</name>
</gene>
<sequence>MDEQQPSSSPGGGGGGGGGEAKQKEVEQPDGDHHQHPQANAKPGGCGSFFGKHRMAAAISNLNSQINIIQADVKPRLRPRSAASVDKGPRGCELGSLVPGSPQLKKSQTLDVKAKIDVGCNFLSLAHDCFKLGCFLGHAYPND</sequence>
<organism evidence="2 3">
    <name type="scientific">Carpinus fangiana</name>
    <dbReference type="NCBI Taxonomy" id="176857"/>
    <lineage>
        <taxon>Eukaryota</taxon>
        <taxon>Viridiplantae</taxon>
        <taxon>Streptophyta</taxon>
        <taxon>Embryophyta</taxon>
        <taxon>Tracheophyta</taxon>
        <taxon>Spermatophyta</taxon>
        <taxon>Magnoliopsida</taxon>
        <taxon>eudicotyledons</taxon>
        <taxon>Gunneridae</taxon>
        <taxon>Pentapetalae</taxon>
        <taxon>rosids</taxon>
        <taxon>fabids</taxon>
        <taxon>Fagales</taxon>
        <taxon>Betulaceae</taxon>
        <taxon>Carpinus</taxon>
    </lineage>
</organism>
<feature type="region of interest" description="Disordered" evidence="1">
    <location>
        <begin position="1"/>
        <end position="47"/>
    </location>
</feature>
<protein>
    <submittedName>
        <fullName evidence="2">Uncharacterized protein</fullName>
    </submittedName>
</protein>
<reference evidence="2 3" key="1">
    <citation type="submission" date="2019-06" db="EMBL/GenBank/DDBJ databases">
        <title>A chromosomal-level reference genome of Carpinus fangiana (Coryloideae, Betulaceae).</title>
        <authorList>
            <person name="Yang X."/>
            <person name="Wang Z."/>
            <person name="Zhang L."/>
            <person name="Hao G."/>
            <person name="Liu J."/>
            <person name="Yang Y."/>
        </authorList>
    </citation>
    <scope>NUCLEOTIDE SEQUENCE [LARGE SCALE GENOMIC DNA]</scope>
    <source>
        <strain evidence="2">Cfa_2016G</strain>
        <tissue evidence="2">Leaf</tissue>
    </source>
</reference>